<evidence type="ECO:0000313" key="2">
    <source>
        <dbReference type="EMBL" id="KAJ7763532.1"/>
    </source>
</evidence>
<dbReference type="AlphaFoldDB" id="A0AAD7NJX5"/>
<dbReference type="Proteomes" id="UP001215280">
    <property type="component" value="Unassembled WGS sequence"/>
</dbReference>
<gene>
    <name evidence="2" type="ORF">DFH07DRAFT_956343</name>
</gene>
<reference evidence="2" key="1">
    <citation type="submission" date="2023-03" db="EMBL/GenBank/DDBJ databases">
        <title>Massive genome expansion in bonnet fungi (Mycena s.s.) driven by repeated elements and novel gene families across ecological guilds.</title>
        <authorList>
            <consortium name="Lawrence Berkeley National Laboratory"/>
            <person name="Harder C.B."/>
            <person name="Miyauchi S."/>
            <person name="Viragh M."/>
            <person name="Kuo A."/>
            <person name="Thoen E."/>
            <person name="Andreopoulos B."/>
            <person name="Lu D."/>
            <person name="Skrede I."/>
            <person name="Drula E."/>
            <person name="Henrissat B."/>
            <person name="Morin E."/>
            <person name="Kohler A."/>
            <person name="Barry K."/>
            <person name="LaButti K."/>
            <person name="Morin E."/>
            <person name="Salamov A."/>
            <person name="Lipzen A."/>
            <person name="Mereny Z."/>
            <person name="Hegedus B."/>
            <person name="Baldrian P."/>
            <person name="Stursova M."/>
            <person name="Weitz H."/>
            <person name="Taylor A."/>
            <person name="Grigoriev I.V."/>
            <person name="Nagy L.G."/>
            <person name="Martin F."/>
            <person name="Kauserud H."/>
        </authorList>
    </citation>
    <scope>NUCLEOTIDE SEQUENCE</scope>
    <source>
        <strain evidence="2">CBHHK188m</strain>
    </source>
</reference>
<feature type="region of interest" description="Disordered" evidence="1">
    <location>
        <begin position="1"/>
        <end position="24"/>
    </location>
</feature>
<sequence length="491" mass="52149">MADMDDTNWSNQYSEYSGSRSSTPAMPDLYSSTALFGIHGTMSGSSDDQWTTESSYSDPVRFLSKGPFPGRRPDIKCGRCLTLTRENLVLETENNAIKNAYHSLLKAVGSLNQSAGAHPAGGASAGSASSGGSPLALTPQPVLNRLDYPKVLFWHAHEWSAHLASTAGESNVDGPQPRGSSRAAKGINVSMKYVTTADGEVINGYRATDIRTLVNGLFARMGDAGLAPATWMKGSLELQRNFSAEICAQYPEMGLCAEDWKVQYMAKKMYSSWCLSWAGIKLEPDSNIPRRRSAKRGRDDDVGKEDSKRAKSVNVGNKDIAETIAQGSSGVSEDPDNGGQPVAPPVTAPPLLIVNPLLSAAPAPSPAVAAVTPEVAIDVAPAPTAPPTPEINTVVITTVPNIQPASDTVPNIQPAVPTPPKKTRAAKETKAAPSASTTARNLCMKDWCSKHEGGFLSQFKIYWAAIEKTPEGEVWKQALDNAAAAKTQAAI</sequence>
<accession>A0AAD7NJX5</accession>
<keyword evidence="3" id="KW-1185">Reference proteome</keyword>
<feature type="region of interest" description="Disordered" evidence="1">
    <location>
        <begin position="405"/>
        <end position="433"/>
    </location>
</feature>
<evidence type="ECO:0000256" key="1">
    <source>
        <dbReference type="SAM" id="MobiDB-lite"/>
    </source>
</evidence>
<feature type="compositionally biased region" description="Polar residues" evidence="1">
    <location>
        <begin position="7"/>
        <end position="24"/>
    </location>
</feature>
<feature type="compositionally biased region" description="Basic and acidic residues" evidence="1">
    <location>
        <begin position="296"/>
        <end position="309"/>
    </location>
</feature>
<evidence type="ECO:0000313" key="3">
    <source>
        <dbReference type="Proteomes" id="UP001215280"/>
    </source>
</evidence>
<feature type="region of interest" description="Disordered" evidence="1">
    <location>
        <begin position="287"/>
        <end position="316"/>
    </location>
</feature>
<proteinExistence type="predicted"/>
<protein>
    <submittedName>
        <fullName evidence="2">Uncharacterized protein</fullName>
    </submittedName>
</protein>
<dbReference type="EMBL" id="JARJLG010000040">
    <property type="protein sequence ID" value="KAJ7763532.1"/>
    <property type="molecule type" value="Genomic_DNA"/>
</dbReference>
<name>A0AAD7NJX5_9AGAR</name>
<comment type="caution">
    <text evidence="2">The sequence shown here is derived from an EMBL/GenBank/DDBJ whole genome shotgun (WGS) entry which is preliminary data.</text>
</comment>
<organism evidence="2 3">
    <name type="scientific">Mycena maculata</name>
    <dbReference type="NCBI Taxonomy" id="230809"/>
    <lineage>
        <taxon>Eukaryota</taxon>
        <taxon>Fungi</taxon>
        <taxon>Dikarya</taxon>
        <taxon>Basidiomycota</taxon>
        <taxon>Agaricomycotina</taxon>
        <taxon>Agaricomycetes</taxon>
        <taxon>Agaricomycetidae</taxon>
        <taxon>Agaricales</taxon>
        <taxon>Marasmiineae</taxon>
        <taxon>Mycenaceae</taxon>
        <taxon>Mycena</taxon>
    </lineage>
</organism>